<name>A0A8E7B0V6_9EURY</name>
<dbReference type="Proteomes" id="UP000680656">
    <property type="component" value="Chromosome"/>
</dbReference>
<evidence type="ECO:0000313" key="2">
    <source>
        <dbReference type="Proteomes" id="UP000680656"/>
    </source>
</evidence>
<organism evidence="1 2">
    <name type="scientific">Methanospirillum purgamenti</name>
    <dbReference type="NCBI Taxonomy" id="2834276"/>
    <lineage>
        <taxon>Archaea</taxon>
        <taxon>Methanobacteriati</taxon>
        <taxon>Methanobacteriota</taxon>
        <taxon>Stenosarchaea group</taxon>
        <taxon>Methanomicrobia</taxon>
        <taxon>Methanomicrobiales</taxon>
        <taxon>Methanospirillaceae</taxon>
        <taxon>Methanospirillum</taxon>
    </lineage>
</organism>
<protein>
    <submittedName>
        <fullName evidence="1">Uncharacterized protein</fullName>
    </submittedName>
</protein>
<dbReference type="RefSeq" id="WP_214419808.1">
    <property type="nucleotide sequence ID" value="NZ_CP075546.1"/>
</dbReference>
<reference evidence="1 2" key="1">
    <citation type="submission" date="2021-05" db="EMBL/GenBank/DDBJ databases">
        <title>A novel Methanospirillum isolate from a pyrite-forming mixed culture.</title>
        <authorList>
            <person name="Bunk B."/>
            <person name="Sproer C."/>
            <person name="Spring S."/>
            <person name="Pester M."/>
        </authorList>
    </citation>
    <scope>NUCLEOTIDE SEQUENCE [LARGE SCALE GENOMIC DNA]</scope>
    <source>
        <strain evidence="1 2">J.3.6.1-F.2.7.3</strain>
    </source>
</reference>
<dbReference type="AlphaFoldDB" id="A0A8E7B0V6"/>
<gene>
    <name evidence="1" type="ORF">KHC33_00240</name>
</gene>
<dbReference type="KEGG" id="mrtj:KHC33_00240"/>
<proteinExistence type="predicted"/>
<evidence type="ECO:0000313" key="1">
    <source>
        <dbReference type="EMBL" id="QVV89006.1"/>
    </source>
</evidence>
<keyword evidence="2" id="KW-1185">Reference proteome</keyword>
<sequence>MKTIKTAISMPEDLYQAVRTRAGDKPFSTTMCDLIRQALGLEVIPGNTGTTETSIYEQVRDLTARIEAIEQRGVIPFQEQATGPGAAYASITDVIPENEPVQPEVIPEVIPEKEPQTTPGHHLTTQCSQVNDQVAPTDLDDWVVITDDVRGHLVNHLSKLQAGGMSYSKIGTMVGMGKGRFTELHQGKLKKMHREQYEALISIK</sequence>
<dbReference type="EMBL" id="CP075546">
    <property type="protein sequence ID" value="QVV89006.1"/>
    <property type="molecule type" value="Genomic_DNA"/>
</dbReference>
<accession>A0A8E7B0V6</accession>
<dbReference type="GeneID" id="65095566"/>